<comment type="catalytic activity">
    <reaction evidence="1 8">
        <text>dTDP-alpha-D-glucose = dTDP-4-dehydro-6-deoxy-alpha-D-glucose + H2O</text>
        <dbReference type="Rhea" id="RHEA:17221"/>
        <dbReference type="ChEBI" id="CHEBI:15377"/>
        <dbReference type="ChEBI" id="CHEBI:57477"/>
        <dbReference type="ChEBI" id="CHEBI:57649"/>
        <dbReference type="EC" id="4.2.1.46"/>
    </reaction>
</comment>
<dbReference type="InterPro" id="IPR005888">
    <property type="entry name" value="dTDP_Gluc_deHydtase"/>
</dbReference>
<dbReference type="AlphaFoldDB" id="A0A4Y3V9E0"/>
<evidence type="ECO:0000256" key="5">
    <source>
        <dbReference type="ARBA" id="ARBA00016977"/>
    </source>
</evidence>
<keyword evidence="11" id="KW-1185">Reference proteome</keyword>
<dbReference type="InterPro" id="IPR036291">
    <property type="entry name" value="NAD(P)-bd_dom_sf"/>
</dbReference>
<name>A0A4Y3V9E0_9ACTN</name>
<dbReference type="Pfam" id="PF16363">
    <property type="entry name" value="GDP_Man_Dehyd"/>
    <property type="match status" value="1"/>
</dbReference>
<feature type="domain" description="NAD(P)-binding" evidence="9">
    <location>
        <begin position="6"/>
        <end position="307"/>
    </location>
</feature>
<dbReference type="NCBIfam" id="TIGR01181">
    <property type="entry name" value="dTDP_gluc_dehyt"/>
    <property type="match status" value="1"/>
</dbReference>
<dbReference type="OrthoDB" id="9801785at2"/>
<dbReference type="GO" id="GO:0009225">
    <property type="term" value="P:nucleotide-sugar metabolic process"/>
    <property type="evidence" value="ECO:0007669"/>
    <property type="project" value="InterPro"/>
</dbReference>
<keyword evidence="7 8" id="KW-0456">Lyase</keyword>
<protein>
    <recommendedName>
        <fullName evidence="5 8">dTDP-glucose 4,6-dehydratase</fullName>
        <ecNumber evidence="4 8">4.2.1.46</ecNumber>
    </recommendedName>
</protein>
<evidence type="ECO:0000313" key="10">
    <source>
        <dbReference type="EMBL" id="GEC03474.1"/>
    </source>
</evidence>
<dbReference type="Proteomes" id="UP000317881">
    <property type="component" value="Unassembled WGS sequence"/>
</dbReference>
<comment type="cofactor">
    <cofactor evidence="2 8">
        <name>NAD(+)</name>
        <dbReference type="ChEBI" id="CHEBI:57540"/>
    </cofactor>
</comment>
<dbReference type="Gene3D" id="3.90.25.10">
    <property type="entry name" value="UDP-galactose 4-epimerase, domain 1"/>
    <property type="match status" value="1"/>
</dbReference>
<evidence type="ECO:0000259" key="9">
    <source>
        <dbReference type="Pfam" id="PF16363"/>
    </source>
</evidence>
<organism evidence="10 11">
    <name type="scientific">Streptomyces spinoverrucosus</name>
    <dbReference type="NCBI Taxonomy" id="284043"/>
    <lineage>
        <taxon>Bacteria</taxon>
        <taxon>Bacillati</taxon>
        <taxon>Actinomycetota</taxon>
        <taxon>Actinomycetes</taxon>
        <taxon>Kitasatosporales</taxon>
        <taxon>Streptomycetaceae</taxon>
        <taxon>Streptomyces</taxon>
    </lineage>
</organism>
<comment type="similarity">
    <text evidence="3 8">Belongs to the NAD(P)-dependent epimerase/dehydratase family. dTDP-glucose dehydratase subfamily.</text>
</comment>
<evidence type="ECO:0000313" key="11">
    <source>
        <dbReference type="Proteomes" id="UP000317881"/>
    </source>
</evidence>
<gene>
    <name evidence="10" type="ORF">SSP24_11290</name>
</gene>
<accession>A0A4Y3V9E0</accession>
<comment type="caution">
    <text evidence="10">The sequence shown here is derived from an EMBL/GenBank/DDBJ whole genome shotgun (WGS) entry which is preliminary data.</text>
</comment>
<evidence type="ECO:0000256" key="6">
    <source>
        <dbReference type="ARBA" id="ARBA00023027"/>
    </source>
</evidence>
<sequence>MTHRVLVTGGAGFIGSHFVRCLLEGRYEGYENTEVTVLDLLTYAGNTANLPLDHPRLTLVKGDICDEELVRTLMPGHRQVVHFAAESHVDRSLLGPRAFVRTNVLGTQTLLEAALHCGVETFVHISTDEVYGSIETGTWDETQPLLPNSPYAASKASSDLLARAYWRTHGLDVRISRCSNNYGPRQHPEKLIPLFTTNLLSGLTVPLYGTGRQSREWLHVDDHCRAVHLVLTRGRAGEIYNVGGGTGLTNREITERLLQLCGADASRIRLVADRKGHDLRYAIDDTKIREELGYRPLKSFDTGLRETVEWYRTHEAWWRPLKETPAAPV</sequence>
<dbReference type="RefSeq" id="WP_141307643.1">
    <property type="nucleotide sequence ID" value="NZ_BJND01000007.1"/>
</dbReference>
<dbReference type="PANTHER" id="PTHR43000">
    <property type="entry name" value="DTDP-D-GLUCOSE 4,6-DEHYDRATASE-RELATED"/>
    <property type="match status" value="1"/>
</dbReference>
<reference evidence="10 11" key="1">
    <citation type="submission" date="2019-06" db="EMBL/GenBank/DDBJ databases">
        <title>Whole genome shotgun sequence of Streptomyces spinoverrucosus NBRC 14228.</title>
        <authorList>
            <person name="Hosoyama A."/>
            <person name="Uohara A."/>
            <person name="Ohji S."/>
            <person name="Ichikawa N."/>
        </authorList>
    </citation>
    <scope>NUCLEOTIDE SEQUENCE [LARGE SCALE GENOMIC DNA]</scope>
    <source>
        <strain evidence="10 11">NBRC 14228</strain>
    </source>
</reference>
<dbReference type="CDD" id="cd05246">
    <property type="entry name" value="dTDP_GD_SDR_e"/>
    <property type="match status" value="1"/>
</dbReference>
<keyword evidence="6" id="KW-0520">NAD</keyword>
<evidence type="ECO:0000256" key="4">
    <source>
        <dbReference type="ARBA" id="ARBA00011990"/>
    </source>
</evidence>
<dbReference type="GO" id="GO:0008460">
    <property type="term" value="F:dTDP-glucose 4,6-dehydratase activity"/>
    <property type="evidence" value="ECO:0007669"/>
    <property type="project" value="UniProtKB-EC"/>
</dbReference>
<dbReference type="EMBL" id="BJND01000007">
    <property type="protein sequence ID" value="GEC03474.1"/>
    <property type="molecule type" value="Genomic_DNA"/>
</dbReference>
<evidence type="ECO:0000256" key="3">
    <source>
        <dbReference type="ARBA" id="ARBA00008178"/>
    </source>
</evidence>
<evidence type="ECO:0000256" key="8">
    <source>
        <dbReference type="RuleBase" id="RU004473"/>
    </source>
</evidence>
<evidence type="ECO:0000256" key="2">
    <source>
        <dbReference type="ARBA" id="ARBA00001911"/>
    </source>
</evidence>
<dbReference type="EC" id="4.2.1.46" evidence="4 8"/>
<dbReference type="InterPro" id="IPR016040">
    <property type="entry name" value="NAD(P)-bd_dom"/>
</dbReference>
<proteinExistence type="inferred from homology"/>
<dbReference type="Gene3D" id="3.40.50.720">
    <property type="entry name" value="NAD(P)-binding Rossmann-like Domain"/>
    <property type="match status" value="1"/>
</dbReference>
<evidence type="ECO:0000256" key="1">
    <source>
        <dbReference type="ARBA" id="ARBA00001539"/>
    </source>
</evidence>
<evidence type="ECO:0000256" key="7">
    <source>
        <dbReference type="ARBA" id="ARBA00023239"/>
    </source>
</evidence>
<dbReference type="SUPFAM" id="SSF51735">
    <property type="entry name" value="NAD(P)-binding Rossmann-fold domains"/>
    <property type="match status" value="1"/>
</dbReference>